<accession>A0AAX4NHD4</accession>
<evidence type="ECO:0000313" key="8">
    <source>
        <dbReference type="EMBL" id="WYY00659.1"/>
    </source>
</evidence>
<name>A0AAX4NHD4_9ARCH</name>
<sequence length="626" mass="70609">MVRNRDTQDRFKEISISEFFEKNKHILGFDSPQKSMFMVVKEALDNSLDACEENSILPDISVSIRKDHTDQYTVTVEDNGPGINRQEIPKVFGQLLYGSRFHRLRQTRGQQGIGITAAILYGQITTGKVSNVKSKIAGDEVAFEFRLGINVKDNTANIVEEKPVIWNRVSGTSVSIPLRGKYQVGRQSIFEYLKETAVSNPNMQLLFTDPDNRKYIFNRALEVPSKPSVPVKPYPLGLEMGEVQSMAKESHEKSMWSFLTSDFNRISRNLASEILKLAGIEENKDPRQITLHEISALREAFTKVKMMPPPTDCLSPLGEEFIIKGLKNVYEDHHPSFYCRPVIRKASVYNGNPFAVEAGLVYGGDIRGDDQVRIVRYANKVPLLYQPGACAITRAISETDWRSYGLEQRQGTGIPFGPAIIFVHVYGVRLPYTSESKEAIANVEAIMEEIKLAMKIMGRSLKSFMNKKDKRQKINEKFRLVQSLIPEIARKAASIVNEDQPAVGPIISKIANVVFIKENTVQRDDSMEIEVEIINYSGEERSFTLYASPPTGDVPEEGISWNIDNLLPSESRKVSFTMKGKFIDYAGTDYYFKGIDPVYVQGGELLPSDWNVKSVKIEEGETQDEQ</sequence>
<feature type="binding site" evidence="6">
    <location>
        <position position="78"/>
    </location>
    <ligand>
        <name>ATP</name>
        <dbReference type="ChEBI" id="CHEBI:30616"/>
    </ligand>
</feature>
<evidence type="ECO:0000256" key="2">
    <source>
        <dbReference type="ARBA" id="ARBA00022840"/>
    </source>
</evidence>
<dbReference type="Proteomes" id="UP001451606">
    <property type="component" value="Chromosome"/>
</dbReference>
<gene>
    <name evidence="6" type="primary">top6B</name>
    <name evidence="8" type="ORF">OXIME_001240</name>
</gene>
<dbReference type="KEGG" id="omr:OXIME_001240"/>
<dbReference type="SUPFAM" id="SSF54211">
    <property type="entry name" value="Ribosomal protein S5 domain 2-like"/>
    <property type="match status" value="1"/>
</dbReference>
<evidence type="ECO:0000256" key="5">
    <source>
        <dbReference type="ARBA" id="ARBA00023235"/>
    </source>
</evidence>
<dbReference type="SMART" id="SM00387">
    <property type="entry name" value="HATPase_c"/>
    <property type="match status" value="1"/>
</dbReference>
<comment type="catalytic activity">
    <reaction evidence="6">
        <text>ATP-dependent breakage, passage and rejoining of double-stranded DNA.</text>
        <dbReference type="EC" id="5.6.2.2"/>
    </reaction>
</comment>
<dbReference type="InterPro" id="IPR010979">
    <property type="entry name" value="Ribosomal_uS13-like_H2TH"/>
</dbReference>
<dbReference type="InterPro" id="IPR036890">
    <property type="entry name" value="HATPase_C_sf"/>
</dbReference>
<feature type="binding site" evidence="6">
    <location>
        <position position="46"/>
    </location>
    <ligand>
        <name>ATP</name>
        <dbReference type="ChEBI" id="CHEBI:30616"/>
    </ligand>
</feature>
<comment type="subunit">
    <text evidence="6">Homodimer. Heterotetramer of two Top6A and two Top6B chains.</text>
</comment>
<dbReference type="InterPro" id="IPR020568">
    <property type="entry name" value="Ribosomal_Su5_D2-typ_SF"/>
</dbReference>
<keyword evidence="2 6" id="KW-0067">ATP-binding</keyword>
<dbReference type="RefSeq" id="WP_393970993.1">
    <property type="nucleotide sequence ID" value="NZ_CP133772.1"/>
</dbReference>
<keyword evidence="9" id="KW-1185">Reference proteome</keyword>
<dbReference type="PANTHER" id="PTHR48444">
    <property type="entry name" value="DNA TOPOISOMERASE 6 SUBUNIT B"/>
    <property type="match status" value="1"/>
</dbReference>
<dbReference type="CDD" id="cd00823">
    <property type="entry name" value="TopoIIB_Trans"/>
    <property type="match status" value="1"/>
</dbReference>
<keyword evidence="3 6" id="KW-0799">Topoisomerase</keyword>
<proteinExistence type="inferred from homology"/>
<dbReference type="Gene3D" id="1.10.8.50">
    <property type="match status" value="1"/>
</dbReference>
<dbReference type="PANTHER" id="PTHR48444:SF1">
    <property type="entry name" value="DNA TOPOISOMERASE 6 SUBUNIT B"/>
    <property type="match status" value="1"/>
</dbReference>
<evidence type="ECO:0000256" key="1">
    <source>
        <dbReference type="ARBA" id="ARBA00022741"/>
    </source>
</evidence>
<evidence type="ECO:0000256" key="3">
    <source>
        <dbReference type="ARBA" id="ARBA00023029"/>
    </source>
</evidence>
<dbReference type="HAMAP" id="MF_00322">
    <property type="entry name" value="Top6B"/>
    <property type="match status" value="1"/>
</dbReference>
<dbReference type="InterPro" id="IPR003594">
    <property type="entry name" value="HATPase_dom"/>
</dbReference>
<dbReference type="PIRSF" id="PIRSF006553">
    <property type="entry name" value="TopoVI_B"/>
    <property type="match status" value="1"/>
</dbReference>
<dbReference type="SUPFAM" id="SSF46946">
    <property type="entry name" value="S13-like H2TH domain"/>
    <property type="match status" value="1"/>
</dbReference>
<organism evidence="8 9">
    <name type="scientific">Oxyplasma meridianum</name>
    <dbReference type="NCBI Taxonomy" id="3073602"/>
    <lineage>
        <taxon>Archaea</taxon>
        <taxon>Methanobacteriati</taxon>
        <taxon>Thermoplasmatota</taxon>
        <taxon>Thermoplasmata</taxon>
        <taxon>Thermoplasmatales</taxon>
        <taxon>Thermoplasmataceae</taxon>
        <taxon>Oxyplasma</taxon>
    </lineage>
</organism>
<feature type="binding site" evidence="6">
    <location>
        <begin position="99"/>
        <end position="100"/>
    </location>
    <ligand>
        <name>ATP</name>
        <dbReference type="ChEBI" id="CHEBI:30616"/>
    </ligand>
</feature>
<dbReference type="EMBL" id="CP133772">
    <property type="protein sequence ID" value="WYY00659.1"/>
    <property type="molecule type" value="Genomic_DNA"/>
</dbReference>
<dbReference type="InterPro" id="IPR005734">
    <property type="entry name" value="TopoVI_B"/>
</dbReference>
<dbReference type="EC" id="5.6.2.2" evidence="6"/>
<dbReference type="GO" id="GO:0003677">
    <property type="term" value="F:DNA binding"/>
    <property type="evidence" value="ECO:0007669"/>
    <property type="project" value="UniProtKB-UniRule"/>
</dbReference>
<dbReference type="Gene3D" id="3.30.230.10">
    <property type="match status" value="1"/>
</dbReference>
<dbReference type="Pfam" id="PF09239">
    <property type="entry name" value="Topo-VIb_trans"/>
    <property type="match status" value="1"/>
</dbReference>
<protein>
    <recommendedName>
        <fullName evidence="6">Type 2 DNA topoisomerase 6 subunit B</fullName>
        <ecNumber evidence="6">5.6.2.2</ecNumber>
    </recommendedName>
    <alternativeName>
        <fullName evidence="6">Type II DNA topoisomerase VI subunit B</fullName>
        <shortName evidence="6">TopoVI-B</shortName>
    </alternativeName>
</protein>
<evidence type="ECO:0000313" key="9">
    <source>
        <dbReference type="Proteomes" id="UP001451606"/>
    </source>
</evidence>
<evidence type="ECO:0000259" key="7">
    <source>
        <dbReference type="SMART" id="SM00387"/>
    </source>
</evidence>
<feature type="domain" description="Histidine kinase/HSP90-like ATPase" evidence="7">
    <location>
        <begin position="31"/>
        <end position="151"/>
    </location>
</feature>
<keyword evidence="4 6" id="KW-0238">DNA-binding</keyword>
<evidence type="ECO:0000256" key="4">
    <source>
        <dbReference type="ARBA" id="ARBA00023125"/>
    </source>
</evidence>
<dbReference type="Gene3D" id="3.30.565.10">
    <property type="entry name" value="Histidine kinase-like ATPase, C-terminal domain"/>
    <property type="match status" value="1"/>
</dbReference>
<dbReference type="GO" id="GO:0006260">
    <property type="term" value="P:DNA replication"/>
    <property type="evidence" value="ECO:0007669"/>
    <property type="project" value="UniProtKB-UniRule"/>
</dbReference>
<dbReference type="NCBIfam" id="TIGR01052">
    <property type="entry name" value="top6b"/>
    <property type="match status" value="1"/>
</dbReference>
<dbReference type="GeneID" id="95967977"/>
<comment type="caution">
    <text evidence="6">Lacks conserved residue(s) required for the propagation of feature annotation.</text>
</comment>
<keyword evidence="5 6" id="KW-0413">Isomerase</keyword>
<comment type="function">
    <text evidence="6">Relaxes both positive and negative superturns and exhibits a strong decatenase activity.</text>
</comment>
<feature type="binding site" evidence="6">
    <location>
        <position position="437"/>
    </location>
    <ligand>
        <name>ATP</name>
        <dbReference type="ChEBI" id="CHEBI:30616"/>
    </ligand>
</feature>
<dbReference type="GO" id="GO:0003918">
    <property type="term" value="F:DNA topoisomerase type II (double strand cut, ATP-hydrolyzing) activity"/>
    <property type="evidence" value="ECO:0007669"/>
    <property type="project" value="UniProtKB-UniRule"/>
</dbReference>
<dbReference type="GO" id="GO:0005524">
    <property type="term" value="F:ATP binding"/>
    <property type="evidence" value="ECO:0007669"/>
    <property type="project" value="UniProtKB-UniRule"/>
</dbReference>
<dbReference type="InterPro" id="IPR015320">
    <property type="entry name" value="TopoVI_B_transducer"/>
</dbReference>
<dbReference type="SUPFAM" id="SSF55874">
    <property type="entry name" value="ATPase domain of HSP90 chaperone/DNA topoisomerase II/histidine kinase"/>
    <property type="match status" value="1"/>
</dbReference>
<evidence type="ECO:0000256" key="6">
    <source>
        <dbReference type="HAMAP-Rule" id="MF_00322"/>
    </source>
</evidence>
<dbReference type="NCBIfam" id="NF003218">
    <property type="entry name" value="PRK04184.1"/>
    <property type="match status" value="1"/>
</dbReference>
<dbReference type="AlphaFoldDB" id="A0AAX4NHD4"/>
<dbReference type="Pfam" id="PF02518">
    <property type="entry name" value="HATPase_c"/>
    <property type="match status" value="1"/>
</dbReference>
<dbReference type="InterPro" id="IPR014721">
    <property type="entry name" value="Ribsml_uS5_D2-typ_fold_subgr"/>
</dbReference>
<reference evidence="8 9" key="1">
    <citation type="submission" date="2023-09" db="EMBL/GenBank/DDBJ databases">
        <authorList>
            <person name="Golyshina O.V."/>
            <person name="Lunev E.A."/>
            <person name="Bargiela R."/>
            <person name="Gaines M.C."/>
            <person name="Daum B."/>
            <person name="Bale N.J."/>
            <person name="Koenen M."/>
            <person name="Sinninghe Damst J.S."/>
            <person name="Yakimov M."/>
            <person name="Golyshin P.N."/>
        </authorList>
    </citation>
    <scope>NUCLEOTIDE SEQUENCE [LARGE SCALE GENOMIC DNA]</scope>
    <source>
        <strain evidence="8 9">M1</strain>
    </source>
</reference>
<comment type="similarity">
    <text evidence="6">Belongs to the TOP6B family.</text>
</comment>
<dbReference type="GO" id="GO:0006265">
    <property type="term" value="P:DNA topological change"/>
    <property type="evidence" value="ECO:0007669"/>
    <property type="project" value="UniProtKB-UniRule"/>
</dbReference>
<keyword evidence="1 6" id="KW-0547">Nucleotide-binding</keyword>